<dbReference type="SUPFAM" id="SSF53649">
    <property type="entry name" value="Alkaline phosphatase-like"/>
    <property type="match status" value="1"/>
</dbReference>
<evidence type="ECO:0000313" key="3">
    <source>
        <dbReference type="Proteomes" id="UP000245216"/>
    </source>
</evidence>
<accession>A0A2U2BMI0</accession>
<dbReference type="SUPFAM" id="SSF49899">
    <property type="entry name" value="Concanavalin A-like lectins/glucanases"/>
    <property type="match status" value="1"/>
</dbReference>
<dbReference type="STRING" id="511.UZ73_04550"/>
<organism evidence="2 3">
    <name type="scientific">Alcaligenes faecalis</name>
    <dbReference type="NCBI Taxonomy" id="511"/>
    <lineage>
        <taxon>Bacteria</taxon>
        <taxon>Pseudomonadati</taxon>
        <taxon>Pseudomonadota</taxon>
        <taxon>Betaproteobacteria</taxon>
        <taxon>Burkholderiales</taxon>
        <taxon>Alcaligenaceae</taxon>
        <taxon>Alcaligenes</taxon>
    </lineage>
</organism>
<dbReference type="InterPro" id="IPR017850">
    <property type="entry name" value="Alkaline_phosphatase_core_sf"/>
</dbReference>
<dbReference type="RefSeq" id="WP_109088143.1">
    <property type="nucleotide sequence ID" value="NZ_QEXO01000001.1"/>
</dbReference>
<dbReference type="EMBL" id="QEXO01000001">
    <property type="protein sequence ID" value="PWE15218.1"/>
    <property type="molecule type" value="Genomic_DNA"/>
</dbReference>
<sequence>MTFTSHPQKSHTVQRLQQAGLSLSLALLLTACGSGSSGNDGPTNPGVDPETPTVEPGDKPQALGGKKALIVTIDGLSYEALLQARKAGQHPALKNLTIAPAQTGGYAGTPSEQRTLPLPGWASLITGVWADQHGLRGVGQEDSKLNSPTLVAQTSEPTQAALALSTADYRTLWSQDLQEGRIIEAANCTDSDSCVSEQTQKYLQEGKSLILAQIQAPARAATQGGLGSAAYQQAVSESLASLDKLFALIDKRKQADASEDWLVILTTSYGLDEFGGTTGSQFNRNKTSFIATNKTLASLPAVDSQVSSSTDMNTLAAVIDIAPTVLSHLGLQNEQYRFRGSPLQADTRVHNLAFSKPADKNMVDLSWVLQGEASQEIQIMRDGKLIATLPAGTTQYSDLLPASETAQTYSLYYSVQVGKAASTLKAEVGYQPPPKLADTLKNGLRSYYTFNSQPFTDAKGGSTLQTSTPAVPAGQLIAADFLDPSTAKGGLRITGNNADGNGNRGYRLSMSRDLFTLSSVQQMTIGFWLRTPNNCQGYGASIMANKNYDSGNNPGFALGLFNANGCDIRFNTGYGGGRNESQGYNITPDEWAYVAVVIDKAEGKMLGHVFDPKKGAQFGSVALEARTLQALGGTGTGELGLNEDVTGQYYKRWGRSDINMDFGELAMWDRALSTDELTSIYESRQPLSSLQP</sequence>
<evidence type="ECO:0000313" key="2">
    <source>
        <dbReference type="EMBL" id="PWE15218.1"/>
    </source>
</evidence>
<dbReference type="Proteomes" id="UP000245216">
    <property type="component" value="Unassembled WGS sequence"/>
</dbReference>
<dbReference type="Gene3D" id="2.60.120.200">
    <property type="match status" value="1"/>
</dbReference>
<evidence type="ECO:0008006" key="4">
    <source>
        <dbReference type="Google" id="ProtNLM"/>
    </source>
</evidence>
<evidence type="ECO:0000256" key="1">
    <source>
        <dbReference type="SAM" id="MobiDB-lite"/>
    </source>
</evidence>
<dbReference type="AlphaFoldDB" id="A0A2U2BMI0"/>
<dbReference type="InterPro" id="IPR013320">
    <property type="entry name" value="ConA-like_dom_sf"/>
</dbReference>
<protein>
    <recommendedName>
        <fullName evidence="4">Nucleotide pyrophosphatase</fullName>
    </recommendedName>
</protein>
<gene>
    <name evidence="2" type="ORF">DF183_00310</name>
</gene>
<dbReference type="Gene3D" id="3.40.720.10">
    <property type="entry name" value="Alkaline Phosphatase, subunit A"/>
    <property type="match status" value="2"/>
</dbReference>
<feature type="region of interest" description="Disordered" evidence="1">
    <location>
        <begin position="36"/>
        <end position="63"/>
    </location>
</feature>
<reference evidence="2 3" key="1">
    <citation type="submission" date="2018-05" db="EMBL/GenBank/DDBJ databases">
        <title>Genome Sequence of an Efficient Indole-Degrading Bacterium, Alcaligenes sp.YBY.</title>
        <authorList>
            <person name="Yang B."/>
        </authorList>
    </citation>
    <scope>NUCLEOTIDE SEQUENCE [LARGE SCALE GENOMIC DNA]</scope>
    <source>
        <strain evidence="2 3">YBY</strain>
    </source>
</reference>
<reference evidence="2 3" key="2">
    <citation type="submission" date="2018-05" db="EMBL/GenBank/DDBJ databases">
        <authorList>
            <person name="Lanie J.A."/>
            <person name="Ng W.-L."/>
            <person name="Kazmierczak K.M."/>
            <person name="Andrzejewski T.M."/>
            <person name="Davidsen T.M."/>
            <person name="Wayne K.J."/>
            <person name="Tettelin H."/>
            <person name="Glass J.I."/>
            <person name="Rusch D."/>
            <person name="Podicherti R."/>
            <person name="Tsui H.-C.T."/>
            <person name="Winkler M.E."/>
        </authorList>
    </citation>
    <scope>NUCLEOTIDE SEQUENCE [LARGE SCALE GENOMIC DNA]</scope>
    <source>
        <strain evidence="2 3">YBY</strain>
    </source>
</reference>
<name>A0A2U2BMI0_ALCFA</name>
<dbReference type="Pfam" id="PF13385">
    <property type="entry name" value="Laminin_G_3"/>
    <property type="match status" value="1"/>
</dbReference>
<proteinExistence type="predicted"/>
<comment type="caution">
    <text evidence="2">The sequence shown here is derived from an EMBL/GenBank/DDBJ whole genome shotgun (WGS) entry which is preliminary data.</text>
</comment>